<organism evidence="6 7">
    <name type="scientific">Jaapia argillacea MUCL 33604</name>
    <dbReference type="NCBI Taxonomy" id="933084"/>
    <lineage>
        <taxon>Eukaryota</taxon>
        <taxon>Fungi</taxon>
        <taxon>Dikarya</taxon>
        <taxon>Basidiomycota</taxon>
        <taxon>Agaricomycotina</taxon>
        <taxon>Agaricomycetes</taxon>
        <taxon>Agaricomycetidae</taxon>
        <taxon>Jaapiales</taxon>
        <taxon>Jaapiaceae</taxon>
        <taxon>Jaapia</taxon>
    </lineage>
</organism>
<dbReference type="PANTHER" id="PTHR20982:SF3">
    <property type="entry name" value="MITOCHONDRIAL RIBOSOME RECYCLING FACTOR PSEUDO 1"/>
    <property type="match status" value="1"/>
</dbReference>
<dbReference type="GO" id="GO:0043023">
    <property type="term" value="F:ribosomal large subunit binding"/>
    <property type="evidence" value="ECO:0007669"/>
    <property type="project" value="TreeGrafter"/>
</dbReference>
<protein>
    <recommendedName>
        <fullName evidence="5">Ribosome recycling factor domain-containing protein</fullName>
    </recommendedName>
</protein>
<dbReference type="Proteomes" id="UP000027265">
    <property type="component" value="Unassembled WGS sequence"/>
</dbReference>
<dbReference type="InterPro" id="IPR002661">
    <property type="entry name" value="Ribosome_recyc_fac"/>
</dbReference>
<comment type="function">
    <text evidence="3">Necessary for protein synthesis in mitochondria. Functions as a ribosome recycling factor in mitochondria.</text>
</comment>
<evidence type="ECO:0000259" key="5">
    <source>
        <dbReference type="Pfam" id="PF01765"/>
    </source>
</evidence>
<dbReference type="FunFam" id="3.30.1360.40:FF:000001">
    <property type="entry name" value="Ribosome-recycling factor"/>
    <property type="match status" value="1"/>
</dbReference>
<dbReference type="InterPro" id="IPR023584">
    <property type="entry name" value="Ribosome_recyc_fac_dom"/>
</dbReference>
<dbReference type="InParanoid" id="A0A067PZV9"/>
<sequence length="279" mass="31004">MSLFRHALTRTRSLPPPPPLLSLLSTSSTPLHPFQTRSFASKHSKKDKDYSHKKSKHNDDDDETPHRDIDEPSSHSKHRAHQLISTDSLIPASQSFHATRAYVSTQTGMTTVLDWFKKEVAGMESRSSGRVVPSLLDPVRVSLKGAEGKVRLDEVATVGVKDGSMLLVTVFEEDTLKAVESAIYDAKLPHITPQRQDSRTLRIPIPKPTIEARTALYTTALRQAEDARVQIRKHHQTGVKASGHGKHSKEVEELQKLTDKFIADVDKVLAAFKKTTGAK</sequence>
<gene>
    <name evidence="6" type="ORF">JAAARDRAFT_32640</name>
</gene>
<dbReference type="AlphaFoldDB" id="A0A067PZV9"/>
<dbReference type="PANTHER" id="PTHR20982">
    <property type="entry name" value="RIBOSOME RECYCLING FACTOR"/>
    <property type="match status" value="1"/>
</dbReference>
<evidence type="ECO:0000256" key="2">
    <source>
        <dbReference type="ARBA" id="ARBA00022917"/>
    </source>
</evidence>
<feature type="region of interest" description="Disordered" evidence="4">
    <location>
        <begin position="1"/>
        <end position="80"/>
    </location>
</feature>
<dbReference type="SUPFAM" id="SSF55194">
    <property type="entry name" value="Ribosome recycling factor, RRF"/>
    <property type="match status" value="1"/>
</dbReference>
<dbReference type="HOGENOM" id="CLU_092155_0_0_1"/>
<name>A0A067PZV9_9AGAM</name>
<feature type="compositionally biased region" description="Basic and acidic residues" evidence="4">
    <location>
        <begin position="64"/>
        <end position="74"/>
    </location>
</feature>
<accession>A0A067PZV9</accession>
<dbReference type="EMBL" id="KL197714">
    <property type="protein sequence ID" value="KDQ60259.1"/>
    <property type="molecule type" value="Genomic_DNA"/>
</dbReference>
<dbReference type="Gene3D" id="1.10.132.20">
    <property type="entry name" value="Ribosome-recycling factor"/>
    <property type="match status" value="1"/>
</dbReference>
<evidence type="ECO:0000256" key="3">
    <source>
        <dbReference type="ARBA" id="ARBA00024909"/>
    </source>
</evidence>
<dbReference type="OrthoDB" id="407355at2759"/>
<keyword evidence="2" id="KW-0648">Protein biosynthesis</keyword>
<evidence type="ECO:0000256" key="4">
    <source>
        <dbReference type="SAM" id="MobiDB-lite"/>
    </source>
</evidence>
<proteinExistence type="inferred from homology"/>
<dbReference type="GO" id="GO:0006412">
    <property type="term" value="P:translation"/>
    <property type="evidence" value="ECO:0007669"/>
    <property type="project" value="UniProtKB-KW"/>
</dbReference>
<evidence type="ECO:0000256" key="1">
    <source>
        <dbReference type="ARBA" id="ARBA00005912"/>
    </source>
</evidence>
<dbReference type="Pfam" id="PF01765">
    <property type="entry name" value="RRF"/>
    <property type="match status" value="1"/>
</dbReference>
<dbReference type="GO" id="GO:0005739">
    <property type="term" value="C:mitochondrion"/>
    <property type="evidence" value="ECO:0007669"/>
    <property type="project" value="TreeGrafter"/>
</dbReference>
<dbReference type="Gene3D" id="3.30.1360.40">
    <property type="match status" value="1"/>
</dbReference>
<comment type="similarity">
    <text evidence="1">Belongs to the RRF family.</text>
</comment>
<dbReference type="InterPro" id="IPR036191">
    <property type="entry name" value="RRF_sf"/>
</dbReference>
<dbReference type="STRING" id="933084.A0A067PZV9"/>
<evidence type="ECO:0000313" key="6">
    <source>
        <dbReference type="EMBL" id="KDQ60259.1"/>
    </source>
</evidence>
<feature type="domain" description="Ribosome recycling factor" evidence="5">
    <location>
        <begin position="126"/>
        <end position="274"/>
    </location>
</feature>
<evidence type="ECO:0000313" key="7">
    <source>
        <dbReference type="Proteomes" id="UP000027265"/>
    </source>
</evidence>
<keyword evidence="7" id="KW-1185">Reference proteome</keyword>
<feature type="compositionally biased region" description="Low complexity" evidence="4">
    <location>
        <begin position="21"/>
        <end position="31"/>
    </location>
</feature>
<reference evidence="7" key="1">
    <citation type="journal article" date="2014" name="Proc. Natl. Acad. Sci. U.S.A.">
        <title>Extensive sampling of basidiomycete genomes demonstrates inadequacy of the white-rot/brown-rot paradigm for wood decay fungi.</title>
        <authorList>
            <person name="Riley R."/>
            <person name="Salamov A.A."/>
            <person name="Brown D.W."/>
            <person name="Nagy L.G."/>
            <person name="Floudas D."/>
            <person name="Held B.W."/>
            <person name="Levasseur A."/>
            <person name="Lombard V."/>
            <person name="Morin E."/>
            <person name="Otillar R."/>
            <person name="Lindquist E.A."/>
            <person name="Sun H."/>
            <person name="LaButti K.M."/>
            <person name="Schmutz J."/>
            <person name="Jabbour D."/>
            <person name="Luo H."/>
            <person name="Baker S.E."/>
            <person name="Pisabarro A.G."/>
            <person name="Walton J.D."/>
            <person name="Blanchette R.A."/>
            <person name="Henrissat B."/>
            <person name="Martin F."/>
            <person name="Cullen D."/>
            <person name="Hibbett D.S."/>
            <person name="Grigoriev I.V."/>
        </authorList>
    </citation>
    <scope>NUCLEOTIDE SEQUENCE [LARGE SCALE GENOMIC DNA]</scope>
    <source>
        <strain evidence="7">MUCL 33604</strain>
    </source>
</reference>